<dbReference type="Gene3D" id="2.60.120.260">
    <property type="entry name" value="Galactose-binding domain-like"/>
    <property type="match status" value="2"/>
</dbReference>
<sequence>MVIHPQNVAHMRPLSPMAPAMSIPRFLPPMTGLDADANVQPRHPADAAAWIWHPWRVTGETAFLRFSIEVFLMETETIRVHVTADQRYIFSVDGVEVGRGPDRGVVERWPVASHELALSAGRHRFEALVWWIADGSLTGLRADASAGGDALRSRPPVAQTTWRGGFLFAGDGAMAPRLNSGQAPWRVDDLTDAVRLVQPVFPVYHDIGPEFQIDGGRWSLVRSGETAVVVAGHVRGNPHGVQRPGWRLAPASLPEQEYTRMNRGRVRAFAGSWKTGQLKETTDAGVNDWSLLLRGEGSVVVPPDSERTLLWDFEDYVCGYVRLIASGAGAQVRVDWAEALHEAISCECVAGGTRKGDRAAIDGKVFCGFGDEFAVGAHEVEFPAFWWRSGRFLQVRLRTGAQSLTIRSLAIISTGYPLGDAARVATNDEALNELAAICERTTRACAHEIWTDCPYYEQMAYVGDSRLAALVNYAVFSDDRLSRRMLELFDDSRRGTGLVAMRVPGTWTQVSVTYALLWVLMVRDFAWWRDDASFVRARLRGVRALNDEIASLAGENGLLGVLPGWSFVDWVPEWTNGCGPGVREGDSCLVNLHWLLALRAQTELEKHFGEPELAALTKRRADRIAAAIVERYWSAGHGLLADTGQQVDFSEHAQALGLSAELPLALSRERWVENWLNAPTLTRATVYFSFYVMEALRAAGRGDELLKRADMWRDLPLRGLLTVPEAPEPTRSDCHGWGAHLRWHFAASVAGVRPAAPGFARIEVRPLLGPLTSIDVVVRHPRGNIECVLRRDGQRLQGRLVLPEGICGELHWNEKTRRLSAGENEIDES</sequence>
<dbReference type="InterPro" id="IPR012341">
    <property type="entry name" value="6hp_glycosidase-like_sf"/>
</dbReference>
<dbReference type="InterPro" id="IPR035398">
    <property type="entry name" value="Bac_rhamnosid_C"/>
</dbReference>
<dbReference type="Gene3D" id="1.50.10.10">
    <property type="match status" value="1"/>
</dbReference>
<dbReference type="InterPro" id="IPR035396">
    <property type="entry name" value="Bac_rhamnosid6H"/>
</dbReference>
<accession>A0A290QML7</accession>
<organism evidence="3 4">
    <name type="scientific">Nibricoccus aquaticus</name>
    <dbReference type="NCBI Taxonomy" id="2576891"/>
    <lineage>
        <taxon>Bacteria</taxon>
        <taxon>Pseudomonadati</taxon>
        <taxon>Verrucomicrobiota</taxon>
        <taxon>Opitutia</taxon>
        <taxon>Opitutales</taxon>
        <taxon>Opitutaceae</taxon>
        <taxon>Nibricoccus</taxon>
    </lineage>
</organism>
<reference evidence="3 4" key="1">
    <citation type="submission" date="2017-09" db="EMBL/GenBank/DDBJ databases">
        <title>Complete genome sequence of Verrucomicrobial strain HZ-65, isolated from freshwater.</title>
        <authorList>
            <person name="Choi A."/>
        </authorList>
    </citation>
    <scope>NUCLEOTIDE SEQUENCE [LARGE SCALE GENOMIC DNA]</scope>
    <source>
        <strain evidence="3 4">HZ-65</strain>
    </source>
</reference>
<dbReference type="PANTHER" id="PTHR34987:SF2">
    <property type="entry name" value="B, PUTATIVE (AFU_ORTHOLOGUE AFUA_7G05040)-RELATED"/>
    <property type="match status" value="1"/>
</dbReference>
<name>A0A290QML7_9BACT</name>
<dbReference type="EMBL" id="CP023344">
    <property type="protein sequence ID" value="ATC65412.1"/>
    <property type="molecule type" value="Genomic_DNA"/>
</dbReference>
<keyword evidence="4" id="KW-1185">Reference proteome</keyword>
<dbReference type="Pfam" id="PF17389">
    <property type="entry name" value="Bac_rhamnosid6H"/>
    <property type="match status" value="1"/>
</dbReference>
<dbReference type="Pfam" id="PF17390">
    <property type="entry name" value="Bac_rhamnosid_C"/>
    <property type="match status" value="1"/>
</dbReference>
<feature type="domain" description="Alpha-L-rhamnosidase six-hairpin glycosidase" evidence="1">
    <location>
        <begin position="421"/>
        <end position="662"/>
    </location>
</feature>
<dbReference type="Proteomes" id="UP000217265">
    <property type="component" value="Chromosome"/>
</dbReference>
<evidence type="ECO:0000259" key="2">
    <source>
        <dbReference type="Pfam" id="PF17390"/>
    </source>
</evidence>
<evidence type="ECO:0008006" key="5">
    <source>
        <dbReference type="Google" id="ProtNLM"/>
    </source>
</evidence>
<gene>
    <name evidence="3" type="ORF">CMV30_16490</name>
</gene>
<evidence type="ECO:0000313" key="3">
    <source>
        <dbReference type="EMBL" id="ATC65412.1"/>
    </source>
</evidence>
<dbReference type="KEGG" id="vbh:CMV30_16490"/>
<feature type="domain" description="Alpha-L-rhamnosidase C-terminal" evidence="2">
    <location>
        <begin position="751"/>
        <end position="825"/>
    </location>
</feature>
<evidence type="ECO:0000313" key="4">
    <source>
        <dbReference type="Proteomes" id="UP000217265"/>
    </source>
</evidence>
<dbReference type="AlphaFoldDB" id="A0A290QML7"/>
<dbReference type="GO" id="GO:0005975">
    <property type="term" value="P:carbohydrate metabolic process"/>
    <property type="evidence" value="ECO:0007669"/>
    <property type="project" value="InterPro"/>
</dbReference>
<dbReference type="Gene3D" id="2.60.420.10">
    <property type="entry name" value="Maltose phosphorylase, domain 3"/>
    <property type="match status" value="1"/>
</dbReference>
<dbReference type="InterPro" id="IPR008928">
    <property type="entry name" value="6-hairpin_glycosidase_sf"/>
</dbReference>
<proteinExistence type="predicted"/>
<protein>
    <recommendedName>
        <fullName evidence="5">Alpha-L-rhamnosidase</fullName>
    </recommendedName>
</protein>
<dbReference type="PANTHER" id="PTHR34987">
    <property type="entry name" value="C, PUTATIVE (AFU_ORTHOLOGUE AFUA_3G02880)-RELATED"/>
    <property type="match status" value="1"/>
</dbReference>
<evidence type="ECO:0000259" key="1">
    <source>
        <dbReference type="Pfam" id="PF17389"/>
    </source>
</evidence>
<dbReference type="SUPFAM" id="SSF48208">
    <property type="entry name" value="Six-hairpin glycosidases"/>
    <property type="match status" value="1"/>
</dbReference>